<accession>X1G9P4</accession>
<gene>
    <name evidence="1" type="ORF">S03H2_13575</name>
</gene>
<name>X1G9P4_9ZZZZ</name>
<dbReference type="AlphaFoldDB" id="X1G9P4"/>
<evidence type="ECO:0000313" key="1">
    <source>
        <dbReference type="EMBL" id="GAH38304.1"/>
    </source>
</evidence>
<proteinExistence type="predicted"/>
<organism evidence="1">
    <name type="scientific">marine sediment metagenome</name>
    <dbReference type="NCBI Taxonomy" id="412755"/>
    <lineage>
        <taxon>unclassified sequences</taxon>
        <taxon>metagenomes</taxon>
        <taxon>ecological metagenomes</taxon>
    </lineage>
</organism>
<comment type="caution">
    <text evidence="1">The sequence shown here is derived from an EMBL/GenBank/DDBJ whole genome shotgun (WGS) entry which is preliminary data.</text>
</comment>
<dbReference type="EMBL" id="BARU01006887">
    <property type="protein sequence ID" value="GAH38304.1"/>
    <property type="molecule type" value="Genomic_DNA"/>
</dbReference>
<sequence>MNPMKKFLLIISILIFSLVLAILFIPRSAEGAKTEILRLDAKDIKEVFYERISKTVSLTLQQEIKEITRLDFINFNKSEALLLMDMLTSQKGLIVKVDIDTGYVYDFGFNTKAKWD</sequence>
<protein>
    <submittedName>
        <fullName evidence="1">Uncharacterized protein</fullName>
    </submittedName>
</protein>
<reference evidence="1" key="1">
    <citation type="journal article" date="2014" name="Front. Microbiol.">
        <title>High frequency of phylogenetically diverse reductive dehalogenase-homologous genes in deep subseafloor sedimentary metagenomes.</title>
        <authorList>
            <person name="Kawai M."/>
            <person name="Futagami T."/>
            <person name="Toyoda A."/>
            <person name="Takaki Y."/>
            <person name="Nishi S."/>
            <person name="Hori S."/>
            <person name="Arai W."/>
            <person name="Tsubouchi T."/>
            <person name="Morono Y."/>
            <person name="Uchiyama I."/>
            <person name="Ito T."/>
            <person name="Fujiyama A."/>
            <person name="Inagaki F."/>
            <person name="Takami H."/>
        </authorList>
    </citation>
    <scope>NUCLEOTIDE SEQUENCE</scope>
    <source>
        <strain evidence="1">Expedition CK06-06</strain>
    </source>
</reference>